<proteinExistence type="predicted"/>
<dbReference type="Proteomes" id="UP001611075">
    <property type="component" value="Unassembled WGS sequence"/>
</dbReference>
<accession>A0ABW7SJX0</accession>
<protein>
    <submittedName>
        <fullName evidence="1">Uncharacterized protein</fullName>
    </submittedName>
</protein>
<evidence type="ECO:0000313" key="2">
    <source>
        <dbReference type="Proteomes" id="UP001611075"/>
    </source>
</evidence>
<sequence length="290" mass="31201">MTVDATPRRHPFLPVLAGSRAVLVGRDTPDPDADYGHGHGYESAVEATRALARTLVSPKIGTPFLEAHTEQLVRGESPESVIDAVRRAAAAASDTLLFSYAATGPEHWETPEGGEQWTEDPDSRRSVLGRVADLMRDSAATRLVVLLDCGSAQIAARHFTRPDPPAGHRHGAQLSLLGAGRVMLFGSEIDPFTSTLTRALQAGVDDGPEALNLVALGDAVRAKFTELRYLVENEYIPGAKELLIHGGHEVALGINRAFPPDDRDVALRYPPRYPGAFFAHPDAVSESEGY</sequence>
<organism evidence="1 2">
    <name type="scientific">Micromonospora rubida</name>
    <dbReference type="NCBI Taxonomy" id="2697657"/>
    <lineage>
        <taxon>Bacteria</taxon>
        <taxon>Bacillati</taxon>
        <taxon>Actinomycetota</taxon>
        <taxon>Actinomycetes</taxon>
        <taxon>Micromonosporales</taxon>
        <taxon>Micromonosporaceae</taxon>
        <taxon>Micromonospora</taxon>
    </lineage>
</organism>
<reference evidence="1 2" key="1">
    <citation type="submission" date="2024-10" db="EMBL/GenBank/DDBJ databases">
        <title>The Natural Products Discovery Center: Release of the First 8490 Sequenced Strains for Exploring Actinobacteria Biosynthetic Diversity.</title>
        <authorList>
            <person name="Kalkreuter E."/>
            <person name="Kautsar S.A."/>
            <person name="Yang D."/>
            <person name="Bader C.D."/>
            <person name="Teijaro C.N."/>
            <person name="Fluegel L."/>
            <person name="Davis C.M."/>
            <person name="Simpson J.R."/>
            <person name="Lauterbach L."/>
            <person name="Steele A.D."/>
            <person name="Gui C."/>
            <person name="Meng S."/>
            <person name="Li G."/>
            <person name="Viehrig K."/>
            <person name="Ye F."/>
            <person name="Su P."/>
            <person name="Kiefer A.F."/>
            <person name="Nichols A."/>
            <person name="Cepeda A.J."/>
            <person name="Yan W."/>
            <person name="Fan B."/>
            <person name="Jiang Y."/>
            <person name="Adhikari A."/>
            <person name="Zheng C.-J."/>
            <person name="Schuster L."/>
            <person name="Cowan T.M."/>
            <person name="Smanski M.J."/>
            <person name="Chevrette M.G."/>
            <person name="De Carvalho L.P.S."/>
            <person name="Shen B."/>
        </authorList>
    </citation>
    <scope>NUCLEOTIDE SEQUENCE [LARGE SCALE GENOMIC DNA]</scope>
    <source>
        <strain evidence="1 2">NPDC021253</strain>
    </source>
</reference>
<evidence type="ECO:0000313" key="1">
    <source>
        <dbReference type="EMBL" id="MFI0793985.1"/>
    </source>
</evidence>
<dbReference type="RefSeq" id="WP_396679899.1">
    <property type="nucleotide sequence ID" value="NZ_JBIRPU010000009.1"/>
</dbReference>
<gene>
    <name evidence="1" type="ORF">ACH4OY_15040</name>
</gene>
<name>A0ABW7SJX0_9ACTN</name>
<comment type="caution">
    <text evidence="1">The sequence shown here is derived from an EMBL/GenBank/DDBJ whole genome shotgun (WGS) entry which is preliminary data.</text>
</comment>
<dbReference type="EMBL" id="JBIRPU010000009">
    <property type="protein sequence ID" value="MFI0793985.1"/>
    <property type="molecule type" value="Genomic_DNA"/>
</dbReference>
<keyword evidence="2" id="KW-1185">Reference proteome</keyword>